<evidence type="ECO:0000313" key="5">
    <source>
        <dbReference type="Proteomes" id="UP001302676"/>
    </source>
</evidence>
<dbReference type="EMBL" id="MU853559">
    <property type="protein sequence ID" value="KAK4146758.1"/>
    <property type="molecule type" value="Genomic_DNA"/>
</dbReference>
<reference evidence="4" key="2">
    <citation type="submission" date="2023-05" db="EMBL/GenBank/DDBJ databases">
        <authorList>
            <consortium name="Lawrence Berkeley National Laboratory"/>
            <person name="Steindorff A."/>
            <person name="Hensen N."/>
            <person name="Bonometti L."/>
            <person name="Westerberg I."/>
            <person name="Brannstrom I.O."/>
            <person name="Guillou S."/>
            <person name="Cros-Aarteil S."/>
            <person name="Calhoun S."/>
            <person name="Haridas S."/>
            <person name="Kuo A."/>
            <person name="Mondo S."/>
            <person name="Pangilinan J."/>
            <person name="Riley R."/>
            <person name="Labutti K."/>
            <person name="Andreopoulos B."/>
            <person name="Lipzen A."/>
            <person name="Chen C."/>
            <person name="Yanf M."/>
            <person name="Daum C."/>
            <person name="Ng V."/>
            <person name="Clum A."/>
            <person name="Ohm R."/>
            <person name="Martin F."/>
            <person name="Silar P."/>
            <person name="Natvig D."/>
            <person name="Lalanne C."/>
            <person name="Gautier V."/>
            <person name="Ament-Velasquez S.L."/>
            <person name="Kruys A."/>
            <person name="Hutchinson M.I."/>
            <person name="Powell A.J."/>
            <person name="Barry K."/>
            <person name="Miller A.N."/>
            <person name="Grigoriev I.V."/>
            <person name="Debuchy R."/>
            <person name="Gladieux P."/>
            <person name="Thoren M.H."/>
            <person name="Johannesson H."/>
        </authorList>
    </citation>
    <scope>NUCLEOTIDE SEQUENCE</scope>
    <source>
        <strain evidence="4">CBS 141.50</strain>
    </source>
</reference>
<name>A0AAN6V8C9_9PEZI</name>
<feature type="domain" description="SYO1-like TPR repeats" evidence="3">
    <location>
        <begin position="438"/>
        <end position="687"/>
    </location>
</feature>
<dbReference type="PANTHER" id="PTHR13347">
    <property type="entry name" value="HEAT REPEAT-CONTAINING PROTEIN 3"/>
    <property type="match status" value="1"/>
</dbReference>
<feature type="compositionally biased region" description="Basic residues" evidence="2">
    <location>
        <begin position="1"/>
        <end position="11"/>
    </location>
</feature>
<reference evidence="4" key="1">
    <citation type="journal article" date="2023" name="Mol. Phylogenet. Evol.">
        <title>Genome-scale phylogeny and comparative genomics of the fungal order Sordariales.</title>
        <authorList>
            <person name="Hensen N."/>
            <person name="Bonometti L."/>
            <person name="Westerberg I."/>
            <person name="Brannstrom I.O."/>
            <person name="Guillou S."/>
            <person name="Cros-Aarteil S."/>
            <person name="Calhoun S."/>
            <person name="Haridas S."/>
            <person name="Kuo A."/>
            <person name="Mondo S."/>
            <person name="Pangilinan J."/>
            <person name="Riley R."/>
            <person name="LaButti K."/>
            <person name="Andreopoulos B."/>
            <person name="Lipzen A."/>
            <person name="Chen C."/>
            <person name="Yan M."/>
            <person name="Daum C."/>
            <person name="Ng V."/>
            <person name="Clum A."/>
            <person name="Steindorff A."/>
            <person name="Ohm R.A."/>
            <person name="Martin F."/>
            <person name="Silar P."/>
            <person name="Natvig D.O."/>
            <person name="Lalanne C."/>
            <person name="Gautier V."/>
            <person name="Ament-Velasquez S.L."/>
            <person name="Kruys A."/>
            <person name="Hutchinson M.I."/>
            <person name="Powell A.J."/>
            <person name="Barry K."/>
            <person name="Miller A.N."/>
            <person name="Grigoriev I.V."/>
            <person name="Debuchy R."/>
            <person name="Gladieux P."/>
            <person name="Hiltunen Thoren M."/>
            <person name="Johannesson H."/>
        </authorList>
    </citation>
    <scope>NUCLEOTIDE SEQUENCE</scope>
    <source>
        <strain evidence="4">CBS 141.50</strain>
    </source>
</reference>
<dbReference type="RefSeq" id="XP_062640129.1">
    <property type="nucleotide sequence ID" value="XM_062782905.1"/>
</dbReference>
<evidence type="ECO:0000256" key="2">
    <source>
        <dbReference type="SAM" id="MobiDB-lite"/>
    </source>
</evidence>
<dbReference type="InterPro" id="IPR057990">
    <property type="entry name" value="TPR_SYO1"/>
</dbReference>
<dbReference type="CDD" id="cd13394">
    <property type="entry name" value="Syo1_like"/>
    <property type="match status" value="1"/>
</dbReference>
<gene>
    <name evidence="4" type="ORF">C8A04DRAFT_34656</name>
</gene>
<dbReference type="Gene3D" id="1.25.10.10">
    <property type="entry name" value="Leucine-rich Repeat Variant"/>
    <property type="match status" value="1"/>
</dbReference>
<evidence type="ECO:0000259" key="3">
    <source>
        <dbReference type="Pfam" id="PF25567"/>
    </source>
</evidence>
<dbReference type="PANTHER" id="PTHR13347:SF1">
    <property type="entry name" value="HEAT REPEAT-CONTAINING PROTEIN 3"/>
    <property type="match status" value="1"/>
</dbReference>
<comment type="similarity">
    <text evidence="1">Belongs to the nuclear import and ribosome assembly adapter family.</text>
</comment>
<proteinExistence type="inferred from homology"/>
<evidence type="ECO:0000313" key="4">
    <source>
        <dbReference type="EMBL" id="KAK4146758.1"/>
    </source>
</evidence>
<protein>
    <recommendedName>
        <fullName evidence="3">SYO1-like TPR repeats domain-containing protein</fullName>
    </recommendedName>
</protein>
<organism evidence="4 5">
    <name type="scientific">Dichotomopilus funicola</name>
    <dbReference type="NCBI Taxonomy" id="1934379"/>
    <lineage>
        <taxon>Eukaryota</taxon>
        <taxon>Fungi</taxon>
        <taxon>Dikarya</taxon>
        <taxon>Ascomycota</taxon>
        <taxon>Pezizomycotina</taxon>
        <taxon>Sordariomycetes</taxon>
        <taxon>Sordariomycetidae</taxon>
        <taxon>Sordariales</taxon>
        <taxon>Chaetomiaceae</taxon>
        <taxon>Dichotomopilus</taxon>
    </lineage>
</organism>
<feature type="compositionally biased region" description="Acidic residues" evidence="2">
    <location>
        <begin position="359"/>
        <end position="386"/>
    </location>
</feature>
<dbReference type="GO" id="GO:0051082">
    <property type="term" value="F:unfolded protein binding"/>
    <property type="evidence" value="ECO:0007669"/>
    <property type="project" value="TreeGrafter"/>
</dbReference>
<dbReference type="InterPro" id="IPR052616">
    <property type="entry name" value="SYO1-like"/>
</dbReference>
<dbReference type="GeneID" id="87819518"/>
<dbReference type="GO" id="GO:0042273">
    <property type="term" value="P:ribosomal large subunit biogenesis"/>
    <property type="evidence" value="ECO:0007669"/>
    <property type="project" value="TreeGrafter"/>
</dbReference>
<dbReference type="Pfam" id="PF25567">
    <property type="entry name" value="TPR_SYO1"/>
    <property type="match status" value="1"/>
</dbReference>
<keyword evidence="5" id="KW-1185">Reference proteome</keyword>
<dbReference type="InterPro" id="IPR016024">
    <property type="entry name" value="ARM-type_fold"/>
</dbReference>
<feature type="region of interest" description="Disordered" evidence="2">
    <location>
        <begin position="536"/>
        <end position="557"/>
    </location>
</feature>
<dbReference type="SUPFAM" id="SSF48371">
    <property type="entry name" value="ARM repeat"/>
    <property type="match status" value="1"/>
</dbReference>
<dbReference type="InterPro" id="IPR011989">
    <property type="entry name" value="ARM-like"/>
</dbReference>
<dbReference type="GO" id="GO:0006606">
    <property type="term" value="P:protein import into nucleus"/>
    <property type="evidence" value="ECO:0007669"/>
    <property type="project" value="TreeGrafter"/>
</dbReference>
<dbReference type="Proteomes" id="UP001302676">
    <property type="component" value="Unassembled WGS sequence"/>
</dbReference>
<feature type="region of interest" description="Disordered" evidence="2">
    <location>
        <begin position="359"/>
        <end position="389"/>
    </location>
</feature>
<comment type="caution">
    <text evidence="4">The sequence shown here is derived from an EMBL/GenBank/DDBJ whole genome shotgun (WGS) entry which is preliminary data.</text>
</comment>
<dbReference type="AlphaFoldDB" id="A0AAN6V8C9"/>
<sequence>MGKARRNRVRGNRSDPIAKPVKPPSDPELAKLRESKILPVLKDLQSPEAKSRTAAAGAIANIVQDTKCRKLLLREQVVHIVLTETLTDTSIDSRAAGWEILKVLAQEEEADFCVHLYRLDVLTAIEHAAKAIVETLTSTEPPFPKLLKAQQRLVWEITSSLLTLLGLLGLSREEVLQSISGNQTILRLLFRLAATDVAPQEIIEEALSCLTTLSEDHLQLGQAMTNDQETRCYDVLLKLSTGTGPKAVLSCGVLHNLFSSLQWLDHSPGKDGACDAVIIPSLARALEQVLPSSAVANGSSGNAEITQVTLEILASIGTDFQETLVKGNRAPTDPTKANEEWNGFDDETADVDADAMEVDGESDAGAEEEEGDEQDEGDEEDNEDDASVTSEMEADMGLVAGEEGSGSGDLNDLPTLRELIQRAVPQLIRLSNLHSEETLAIQDHALSALNNIAWTISCLEFANGENAHIFSAWHPTAKKIWRKTIAPILEADNADLRLATQVTSLAWAVARTLNGETPSDGRQHRKFISLYHASRNQAPSAGQDTGEKKEEEEAEDPFQGLGVKCIGVLGSLARDPAPIEVNREVGVFLMTLITTSNNETTSTSNNTPPADIVEALNQLFDLYGDEDVPCDREVFWKDGFLKHLEEFVPRLKTLAKGIDKRAQSELRTRADEASLNLGRFVQYKKKHAPK</sequence>
<feature type="region of interest" description="Disordered" evidence="2">
    <location>
        <begin position="325"/>
        <end position="345"/>
    </location>
</feature>
<accession>A0AAN6V8C9</accession>
<evidence type="ECO:0000256" key="1">
    <source>
        <dbReference type="ARBA" id="ARBA00049983"/>
    </source>
</evidence>
<feature type="region of interest" description="Disordered" evidence="2">
    <location>
        <begin position="1"/>
        <end position="29"/>
    </location>
</feature>